<dbReference type="Pfam" id="PF12900">
    <property type="entry name" value="Pyridox_ox_2"/>
    <property type="match status" value="1"/>
</dbReference>
<dbReference type="AlphaFoldDB" id="A0A242NV07"/>
<organism evidence="1 2">
    <name type="scientific">Gilliamella apis</name>
    <dbReference type="NCBI Taxonomy" id="1970738"/>
    <lineage>
        <taxon>Bacteria</taxon>
        <taxon>Pseudomonadati</taxon>
        <taxon>Pseudomonadota</taxon>
        <taxon>Gammaproteobacteria</taxon>
        <taxon>Orbales</taxon>
        <taxon>Orbaceae</taxon>
        <taxon>Gilliamella</taxon>
    </lineage>
</organism>
<reference evidence="1 2" key="1">
    <citation type="submission" date="2017-03" db="EMBL/GenBank/DDBJ databases">
        <title>Comparative genomics of honeybee gut symbionts reveal geographically distinct and subgroup specific antibiotic resistance.</title>
        <authorList>
            <person name="Ludvigsen J."/>
            <person name="Porcellato D."/>
            <person name="Labee-Lund T.M."/>
            <person name="Amdam G.V."/>
            <person name="Rudi K."/>
        </authorList>
    </citation>
    <scope>NUCLEOTIDE SEQUENCE [LARGE SCALE GENOMIC DNA]</scope>
    <source>
        <strain evidence="1 2">A-4-12</strain>
    </source>
</reference>
<dbReference type="PANTHER" id="PTHR34071">
    <property type="entry name" value="5-NITROIMIDAZOLE ANTIBIOTICS RESISTANCE PROTEIN, NIMA-FAMILY-RELATED PROTEIN-RELATED"/>
    <property type="match status" value="1"/>
</dbReference>
<sequence length="156" mass="17880">MRRKDREITNLDEVIDILEHTDVIRLAMNNGDFPYIVPVNFCYELTTNNQLIFYIHGAKVGTKLELLRQNPLLSFELDTGHQLITNEKACKYSFDYVSVIGNGYATFIEEPTAKIAALQIMMNKFAPNKTFSFTESDVRPISVIKIEVQAYTAKKH</sequence>
<dbReference type="PANTHER" id="PTHR34071:SF2">
    <property type="entry name" value="FLAVIN-NUCLEOTIDE-BINDING PROTEIN"/>
    <property type="match status" value="1"/>
</dbReference>
<comment type="caution">
    <text evidence="1">The sequence shown here is derived from an EMBL/GenBank/DDBJ whole genome shotgun (WGS) entry which is preliminary data.</text>
</comment>
<proteinExistence type="predicted"/>
<dbReference type="InterPro" id="IPR024747">
    <property type="entry name" value="Pyridox_Oxase-rel"/>
</dbReference>
<evidence type="ECO:0000313" key="1">
    <source>
        <dbReference type="EMBL" id="OTQ49778.1"/>
    </source>
</evidence>
<gene>
    <name evidence="1" type="ORF">B6D06_05505</name>
</gene>
<dbReference type="OrthoDB" id="9794935at2"/>
<protein>
    <submittedName>
        <fullName evidence="1">Uncharacterized protein</fullName>
    </submittedName>
</protein>
<dbReference type="EMBL" id="NASK01000092">
    <property type="protein sequence ID" value="OTQ49778.1"/>
    <property type="molecule type" value="Genomic_DNA"/>
</dbReference>
<dbReference type="RefSeq" id="WP_086320445.1">
    <property type="nucleotide sequence ID" value="NZ_NASK01000092.1"/>
</dbReference>
<dbReference type="InterPro" id="IPR012349">
    <property type="entry name" value="Split_barrel_FMN-bd"/>
</dbReference>
<name>A0A242NV07_9GAMM</name>
<accession>A0A242NV07</accession>
<evidence type="ECO:0000313" key="2">
    <source>
        <dbReference type="Proteomes" id="UP000194968"/>
    </source>
</evidence>
<dbReference type="SUPFAM" id="SSF50475">
    <property type="entry name" value="FMN-binding split barrel"/>
    <property type="match status" value="1"/>
</dbReference>
<dbReference type="Proteomes" id="UP000194968">
    <property type="component" value="Unassembled WGS sequence"/>
</dbReference>
<dbReference type="Gene3D" id="2.30.110.10">
    <property type="entry name" value="Electron Transport, Fmn-binding Protein, Chain A"/>
    <property type="match status" value="1"/>
</dbReference>